<dbReference type="Proteomes" id="UP000076532">
    <property type="component" value="Unassembled WGS sequence"/>
</dbReference>
<reference evidence="3 4" key="1">
    <citation type="journal article" date="2016" name="Mol. Biol. Evol.">
        <title>Comparative Genomics of Early-Diverging Mushroom-Forming Fungi Provides Insights into the Origins of Lignocellulose Decay Capabilities.</title>
        <authorList>
            <person name="Nagy L.G."/>
            <person name="Riley R."/>
            <person name="Tritt A."/>
            <person name="Adam C."/>
            <person name="Daum C."/>
            <person name="Floudas D."/>
            <person name="Sun H."/>
            <person name="Yadav J.S."/>
            <person name="Pangilinan J."/>
            <person name="Larsson K.H."/>
            <person name="Matsuura K."/>
            <person name="Barry K."/>
            <person name="Labutti K."/>
            <person name="Kuo R."/>
            <person name="Ohm R.A."/>
            <person name="Bhattacharya S.S."/>
            <person name="Shirouzu T."/>
            <person name="Yoshinaga Y."/>
            <person name="Martin F.M."/>
            <person name="Grigoriev I.V."/>
            <person name="Hibbett D.S."/>
        </authorList>
    </citation>
    <scope>NUCLEOTIDE SEQUENCE [LARGE SCALE GENOMIC DNA]</scope>
    <source>
        <strain evidence="3 4">CBS 109695</strain>
    </source>
</reference>
<evidence type="ECO:0000313" key="3">
    <source>
        <dbReference type="EMBL" id="KZP12251.1"/>
    </source>
</evidence>
<feature type="region of interest" description="Disordered" evidence="1">
    <location>
        <begin position="1"/>
        <end position="34"/>
    </location>
</feature>
<keyword evidence="2" id="KW-1133">Transmembrane helix</keyword>
<dbReference type="InterPro" id="IPR022057">
    <property type="entry name" value="Chs7"/>
</dbReference>
<dbReference type="AlphaFoldDB" id="A0A166B3Z8"/>
<dbReference type="GO" id="GO:0006457">
    <property type="term" value="P:protein folding"/>
    <property type="evidence" value="ECO:0007669"/>
    <property type="project" value="TreeGrafter"/>
</dbReference>
<proteinExistence type="predicted"/>
<keyword evidence="2" id="KW-0812">Transmembrane</keyword>
<dbReference type="PANTHER" id="PTHR35329">
    <property type="entry name" value="CHITIN SYNTHASE EXPORT CHAPERONE"/>
    <property type="match status" value="1"/>
</dbReference>
<sequence length="276" mass="29173">MPTSQTIANTPALHTDPQKPTDPPNRRIPSTSAPVGINPECGTLLAGPEHFLGNIANIMACALSMAFCAGLVVAGRREAAAAQRSASSSRSTRTPSPSSSSPLGLSSNKQACGTPLAVLTEIHVGIVTALFWSLFANGNVATQAVEDGSGSGIIPFTAIAVAFFAATTRIALVTRMPFTHVFGRTSSLGELKSIPVFMQTSIWPAACRHGNLLNALAYIVLGVLKEVRPMWFYVLGRMLFVLSQLDCFLPNKVICTGDDMGDDGFGRAVPRIADYH</sequence>
<protein>
    <submittedName>
        <fullName evidence="3">Uncharacterized protein</fullName>
    </submittedName>
</protein>
<dbReference type="OrthoDB" id="5582162at2759"/>
<organism evidence="3 4">
    <name type="scientific">Athelia psychrophila</name>
    <dbReference type="NCBI Taxonomy" id="1759441"/>
    <lineage>
        <taxon>Eukaryota</taxon>
        <taxon>Fungi</taxon>
        <taxon>Dikarya</taxon>
        <taxon>Basidiomycota</taxon>
        <taxon>Agaricomycotina</taxon>
        <taxon>Agaricomycetes</taxon>
        <taxon>Agaricomycetidae</taxon>
        <taxon>Atheliales</taxon>
        <taxon>Atheliaceae</taxon>
        <taxon>Athelia</taxon>
    </lineage>
</organism>
<dbReference type="Pfam" id="PF12271">
    <property type="entry name" value="Chs7"/>
    <property type="match status" value="1"/>
</dbReference>
<gene>
    <name evidence="3" type="ORF">FIBSPDRAFT_961558</name>
</gene>
<dbReference type="GO" id="GO:0051082">
    <property type="term" value="F:unfolded protein binding"/>
    <property type="evidence" value="ECO:0007669"/>
    <property type="project" value="TreeGrafter"/>
</dbReference>
<dbReference type="STRING" id="436010.A0A166B3Z8"/>
<keyword evidence="2" id="KW-0472">Membrane</keyword>
<feature type="transmembrane region" description="Helical" evidence="2">
    <location>
        <begin position="153"/>
        <end position="172"/>
    </location>
</feature>
<evidence type="ECO:0000313" key="4">
    <source>
        <dbReference type="Proteomes" id="UP000076532"/>
    </source>
</evidence>
<dbReference type="PANTHER" id="PTHR35329:SF1">
    <property type="entry name" value="CHITIN SYNTHASE EXPORT CHAPERONE"/>
    <property type="match status" value="1"/>
</dbReference>
<feature type="region of interest" description="Disordered" evidence="1">
    <location>
        <begin position="83"/>
        <end position="107"/>
    </location>
</feature>
<feature type="transmembrane region" description="Helical" evidence="2">
    <location>
        <begin position="116"/>
        <end position="133"/>
    </location>
</feature>
<keyword evidence="4" id="KW-1185">Reference proteome</keyword>
<evidence type="ECO:0000256" key="2">
    <source>
        <dbReference type="SAM" id="Phobius"/>
    </source>
</evidence>
<dbReference type="GO" id="GO:0005789">
    <property type="term" value="C:endoplasmic reticulum membrane"/>
    <property type="evidence" value="ECO:0007669"/>
    <property type="project" value="TreeGrafter"/>
</dbReference>
<accession>A0A166B3Z8</accession>
<name>A0A166B3Z8_9AGAM</name>
<evidence type="ECO:0000256" key="1">
    <source>
        <dbReference type="SAM" id="MobiDB-lite"/>
    </source>
</evidence>
<feature type="transmembrane region" description="Helical" evidence="2">
    <location>
        <begin position="55"/>
        <end position="74"/>
    </location>
</feature>
<dbReference type="EMBL" id="KV417650">
    <property type="protein sequence ID" value="KZP12251.1"/>
    <property type="molecule type" value="Genomic_DNA"/>
</dbReference>